<organism evidence="2 3">
    <name type="scientific">Streptomyces lateritius</name>
    <dbReference type="NCBI Taxonomy" id="67313"/>
    <lineage>
        <taxon>Bacteria</taxon>
        <taxon>Bacillati</taxon>
        <taxon>Actinomycetota</taxon>
        <taxon>Actinomycetes</taxon>
        <taxon>Kitasatosporales</taxon>
        <taxon>Streptomycetaceae</taxon>
        <taxon>Streptomyces</taxon>
    </lineage>
</organism>
<proteinExistence type="predicted"/>
<protein>
    <submittedName>
        <fullName evidence="2">Transposase family protein</fullName>
    </submittedName>
</protein>
<dbReference type="Pfam" id="PF13613">
    <property type="entry name" value="HTH_Tnp_4"/>
    <property type="match status" value="1"/>
</dbReference>
<evidence type="ECO:0000313" key="3">
    <source>
        <dbReference type="Proteomes" id="UP001603013"/>
    </source>
</evidence>
<dbReference type="Proteomes" id="UP001603013">
    <property type="component" value="Unassembled WGS sequence"/>
</dbReference>
<name>A0ABW6YJE6_9ACTN</name>
<sequence length="61" mass="6476">MGAAAKHRLIFADRLLAALVHLRHGTTTHEVPACRFGVDRTTITRAVGEGVTAVRPGTDAL</sequence>
<accession>A0ABW6YJE6</accession>
<dbReference type="RefSeq" id="WP_391936568.1">
    <property type="nucleotide sequence ID" value="NZ_JBIBSM010000016.1"/>
</dbReference>
<dbReference type="InterPro" id="IPR027805">
    <property type="entry name" value="Transposase_HTH_dom"/>
</dbReference>
<evidence type="ECO:0000313" key="2">
    <source>
        <dbReference type="EMBL" id="MFF8279632.1"/>
    </source>
</evidence>
<evidence type="ECO:0000259" key="1">
    <source>
        <dbReference type="Pfam" id="PF13613"/>
    </source>
</evidence>
<feature type="domain" description="Transposase Helix-turn-helix" evidence="1">
    <location>
        <begin position="7"/>
        <end position="48"/>
    </location>
</feature>
<reference evidence="2 3" key="1">
    <citation type="submission" date="2024-10" db="EMBL/GenBank/DDBJ databases">
        <title>The Natural Products Discovery Center: Release of the First 8490 Sequenced Strains for Exploring Actinobacteria Biosynthetic Diversity.</title>
        <authorList>
            <person name="Kalkreuter E."/>
            <person name="Kautsar S.A."/>
            <person name="Yang D."/>
            <person name="Bader C.D."/>
            <person name="Teijaro C.N."/>
            <person name="Fluegel L."/>
            <person name="Davis C.M."/>
            <person name="Simpson J.R."/>
            <person name="Lauterbach L."/>
            <person name="Steele A.D."/>
            <person name="Gui C."/>
            <person name="Meng S."/>
            <person name="Li G."/>
            <person name="Viehrig K."/>
            <person name="Ye F."/>
            <person name="Su P."/>
            <person name="Kiefer A.F."/>
            <person name="Nichols A."/>
            <person name="Cepeda A.J."/>
            <person name="Yan W."/>
            <person name="Fan B."/>
            <person name="Jiang Y."/>
            <person name="Adhikari A."/>
            <person name="Zheng C.-J."/>
            <person name="Schuster L."/>
            <person name="Cowan T.M."/>
            <person name="Smanski M.J."/>
            <person name="Chevrette M.G."/>
            <person name="De Carvalho L.P.S."/>
            <person name="Shen B."/>
        </authorList>
    </citation>
    <scope>NUCLEOTIDE SEQUENCE [LARGE SCALE GENOMIC DNA]</scope>
    <source>
        <strain evidence="2 3">NPDC015755</strain>
    </source>
</reference>
<comment type="caution">
    <text evidence="2">The sequence shown here is derived from an EMBL/GenBank/DDBJ whole genome shotgun (WGS) entry which is preliminary data.</text>
</comment>
<gene>
    <name evidence="2" type="ORF">ACF05T_26530</name>
</gene>
<keyword evidence="3" id="KW-1185">Reference proteome</keyword>
<dbReference type="EMBL" id="JBIBSM010000016">
    <property type="protein sequence ID" value="MFF8279632.1"/>
    <property type="molecule type" value="Genomic_DNA"/>
</dbReference>